<dbReference type="OrthoDB" id="3210322at2"/>
<keyword evidence="8" id="KW-1185">Reference proteome</keyword>
<evidence type="ECO:0000313" key="7">
    <source>
        <dbReference type="EMBL" id="OAP87119.1"/>
    </source>
</evidence>
<evidence type="ECO:0000259" key="6">
    <source>
        <dbReference type="PROSITE" id="PS50977"/>
    </source>
</evidence>
<evidence type="ECO:0000256" key="1">
    <source>
        <dbReference type="ARBA" id="ARBA00023015"/>
    </source>
</evidence>
<gene>
    <name evidence="7" type="ORF">A4H34_05830</name>
</gene>
<dbReference type="Proteomes" id="UP000078368">
    <property type="component" value="Unassembled WGS sequence"/>
</dbReference>
<dbReference type="InterPro" id="IPR025996">
    <property type="entry name" value="MT1864/Rv1816-like_C"/>
</dbReference>
<feature type="DNA-binding region" description="H-T-H motif" evidence="4">
    <location>
        <begin position="28"/>
        <end position="47"/>
    </location>
</feature>
<dbReference type="PANTHER" id="PTHR30055:SF239">
    <property type="entry name" value="TRANSCRIPTIONAL REGULATORY PROTEIN"/>
    <property type="match status" value="1"/>
</dbReference>
<dbReference type="GO" id="GO:0003700">
    <property type="term" value="F:DNA-binding transcription factor activity"/>
    <property type="evidence" value="ECO:0007669"/>
    <property type="project" value="TreeGrafter"/>
</dbReference>
<dbReference type="Gene3D" id="1.10.357.10">
    <property type="entry name" value="Tetracycline Repressor, domain 2"/>
    <property type="match status" value="1"/>
</dbReference>
<feature type="domain" description="HTH tetR-type" evidence="6">
    <location>
        <begin position="5"/>
        <end position="65"/>
    </location>
</feature>
<proteinExistence type="predicted"/>
<accession>A0A179B6Y5</accession>
<comment type="caution">
    <text evidence="7">The sequence shown here is derived from an EMBL/GenBank/DDBJ whole genome shotgun (WGS) entry which is preliminary data.</text>
</comment>
<evidence type="ECO:0000256" key="2">
    <source>
        <dbReference type="ARBA" id="ARBA00023125"/>
    </source>
</evidence>
<dbReference type="PANTHER" id="PTHR30055">
    <property type="entry name" value="HTH-TYPE TRANSCRIPTIONAL REGULATOR RUTR"/>
    <property type="match status" value="1"/>
</dbReference>
<dbReference type="EMBL" id="LVZK01000001">
    <property type="protein sequence ID" value="OAP87119.1"/>
    <property type="molecule type" value="Genomic_DNA"/>
</dbReference>
<dbReference type="InterPro" id="IPR001647">
    <property type="entry name" value="HTH_TetR"/>
</dbReference>
<dbReference type="SUPFAM" id="SSF46689">
    <property type="entry name" value="Homeodomain-like"/>
    <property type="match status" value="1"/>
</dbReference>
<dbReference type="PROSITE" id="PS50977">
    <property type="entry name" value="HTH_TETR_2"/>
    <property type="match status" value="1"/>
</dbReference>
<feature type="region of interest" description="Disordered" evidence="5">
    <location>
        <begin position="99"/>
        <end position="153"/>
    </location>
</feature>
<keyword evidence="3" id="KW-0804">Transcription</keyword>
<dbReference type="GO" id="GO:0000976">
    <property type="term" value="F:transcription cis-regulatory region binding"/>
    <property type="evidence" value="ECO:0007669"/>
    <property type="project" value="TreeGrafter"/>
</dbReference>
<dbReference type="STRING" id="1823756.A4H34_05830"/>
<dbReference type="Pfam" id="PF13305">
    <property type="entry name" value="TetR_C_33"/>
    <property type="match status" value="1"/>
</dbReference>
<dbReference type="InterPro" id="IPR036271">
    <property type="entry name" value="Tet_transcr_reg_TetR-rel_C_sf"/>
</dbReference>
<organism evidence="7 8">
    <name type="scientific">Peptidiphaga gingivicola</name>
    <dbReference type="NCBI Taxonomy" id="2741497"/>
    <lineage>
        <taxon>Bacteria</taxon>
        <taxon>Bacillati</taxon>
        <taxon>Actinomycetota</taxon>
        <taxon>Actinomycetes</taxon>
        <taxon>Actinomycetales</taxon>
        <taxon>Actinomycetaceae</taxon>
        <taxon>Peptidiphaga</taxon>
    </lineage>
</organism>
<reference evidence="7 8" key="1">
    <citation type="submission" date="2016-04" db="EMBL/GenBank/DDBJ databases">
        <title>Peptidophaga gingivicola gen. nov., sp. nov., isolated from human subgingival plaque.</title>
        <authorList>
            <person name="Beall C.J."/>
            <person name="Mokrzan E.M."/>
            <person name="Griffen A.L."/>
            <person name="Leys E.J."/>
        </authorList>
    </citation>
    <scope>NUCLEOTIDE SEQUENCE [LARGE SCALE GENOMIC DNA]</scope>
    <source>
        <strain evidence="7 8">BA112</strain>
    </source>
</reference>
<keyword evidence="2 4" id="KW-0238">DNA-binding</keyword>
<dbReference type="InterPro" id="IPR009057">
    <property type="entry name" value="Homeodomain-like_sf"/>
</dbReference>
<protein>
    <recommendedName>
        <fullName evidence="6">HTH tetR-type domain-containing protein</fullName>
    </recommendedName>
</protein>
<sequence>MPRAGLSAESVTREAARIVDAEGLGALSLARLAQSLGVAAPSLYKHVKGLDDLVARVVDLTASAFADALAEASVGRSGKDALQAIASAYRSFAHTHPGTYPLIQRSPHRRAFRGRGGADGATKASPSGKGEASGKTPPSETARPSGAACPPPTIDASERIVQVAGAALIGYGIPKDSLVDAVRFVRSALHGFVDLELSGGFGERRSAEASFSVAVDLLDEALARLGRA</sequence>
<dbReference type="SUPFAM" id="SSF48498">
    <property type="entry name" value="Tetracyclin repressor-like, C-terminal domain"/>
    <property type="match status" value="1"/>
</dbReference>
<keyword evidence="1" id="KW-0805">Transcription regulation</keyword>
<evidence type="ECO:0000313" key="8">
    <source>
        <dbReference type="Proteomes" id="UP000078368"/>
    </source>
</evidence>
<evidence type="ECO:0000256" key="3">
    <source>
        <dbReference type="ARBA" id="ARBA00023163"/>
    </source>
</evidence>
<name>A0A179B6Y5_9ACTO</name>
<evidence type="ECO:0000256" key="4">
    <source>
        <dbReference type="PROSITE-ProRule" id="PRU00335"/>
    </source>
</evidence>
<dbReference type="InterPro" id="IPR050109">
    <property type="entry name" value="HTH-type_TetR-like_transc_reg"/>
</dbReference>
<dbReference type="Gene3D" id="1.10.10.60">
    <property type="entry name" value="Homeodomain-like"/>
    <property type="match status" value="1"/>
</dbReference>
<evidence type="ECO:0000256" key="5">
    <source>
        <dbReference type="SAM" id="MobiDB-lite"/>
    </source>
</evidence>
<dbReference type="AlphaFoldDB" id="A0A179B6Y5"/>